<dbReference type="EMBL" id="CABIJS010000111">
    <property type="protein sequence ID" value="VUZ43613.1"/>
    <property type="molecule type" value="Genomic_DNA"/>
</dbReference>
<dbReference type="AlphaFoldDB" id="A0A564YAK7"/>
<keyword evidence="1" id="KW-1133">Transmembrane helix</keyword>
<feature type="transmembrane region" description="Helical" evidence="1">
    <location>
        <begin position="87"/>
        <end position="112"/>
    </location>
</feature>
<protein>
    <submittedName>
        <fullName evidence="2">Uncharacterized protein</fullName>
    </submittedName>
</protein>
<dbReference type="Proteomes" id="UP000321570">
    <property type="component" value="Unassembled WGS sequence"/>
</dbReference>
<proteinExistence type="predicted"/>
<keyword evidence="1" id="KW-0472">Membrane</keyword>
<evidence type="ECO:0000256" key="1">
    <source>
        <dbReference type="SAM" id="Phobius"/>
    </source>
</evidence>
<organism evidence="2 3">
    <name type="scientific">Hymenolepis diminuta</name>
    <name type="common">Rat tapeworm</name>
    <dbReference type="NCBI Taxonomy" id="6216"/>
    <lineage>
        <taxon>Eukaryota</taxon>
        <taxon>Metazoa</taxon>
        <taxon>Spiralia</taxon>
        <taxon>Lophotrochozoa</taxon>
        <taxon>Platyhelminthes</taxon>
        <taxon>Cestoda</taxon>
        <taxon>Eucestoda</taxon>
        <taxon>Cyclophyllidea</taxon>
        <taxon>Hymenolepididae</taxon>
        <taxon>Hymenolepis</taxon>
    </lineage>
</organism>
<feature type="transmembrane region" description="Helical" evidence="1">
    <location>
        <begin position="62"/>
        <end position="81"/>
    </location>
</feature>
<accession>A0A564YAK7</accession>
<evidence type="ECO:0000313" key="2">
    <source>
        <dbReference type="EMBL" id="VUZ43613.1"/>
    </source>
</evidence>
<name>A0A564YAK7_HYMDI</name>
<evidence type="ECO:0000313" key="3">
    <source>
        <dbReference type="Proteomes" id="UP000321570"/>
    </source>
</evidence>
<sequence>MSSESTWSVVNMNSCGCDMFIYAPYLQSRFHTNSVDSTLISGDYLPSWAEIKVKIKPSFISLILYLIIGQVFGGILVFLLIRSLFAAFHVFLSIIIIYAWLYTTVGEVIVLLSRTLGVQCSCQYLSGRWRRSPLIPIHRIRTVHLLDRVTNVSVNPHIFLELRRSSTQSLKIDEKSAPTPHTSTMLFESKIPAGSASCFIKSASAITDDTVNELLKLQPLFSVPADDNDVVSPLCCLPLQSLVTIYRLSQVVLFRETVPCAF</sequence>
<reference evidence="2 3" key="1">
    <citation type="submission" date="2019-07" db="EMBL/GenBank/DDBJ databases">
        <authorList>
            <person name="Jastrzebski P J."/>
            <person name="Paukszto L."/>
            <person name="Jastrzebski P J."/>
        </authorList>
    </citation>
    <scope>NUCLEOTIDE SEQUENCE [LARGE SCALE GENOMIC DNA]</scope>
    <source>
        <strain evidence="2 3">WMS-il1</strain>
    </source>
</reference>
<gene>
    <name evidence="2" type="ORF">WMSIL1_LOCUS3700</name>
</gene>
<keyword evidence="3" id="KW-1185">Reference proteome</keyword>
<keyword evidence="1" id="KW-0812">Transmembrane</keyword>